<dbReference type="Pfam" id="PF13374">
    <property type="entry name" value="TPR_10"/>
    <property type="match status" value="1"/>
</dbReference>
<organism evidence="1 2">
    <name type="scientific">Aspergillus pseudoustus</name>
    <dbReference type="NCBI Taxonomy" id="1810923"/>
    <lineage>
        <taxon>Eukaryota</taxon>
        <taxon>Fungi</taxon>
        <taxon>Dikarya</taxon>
        <taxon>Ascomycota</taxon>
        <taxon>Pezizomycotina</taxon>
        <taxon>Eurotiomycetes</taxon>
        <taxon>Eurotiomycetidae</taxon>
        <taxon>Eurotiales</taxon>
        <taxon>Aspergillaceae</taxon>
        <taxon>Aspergillus</taxon>
        <taxon>Aspergillus subgen. Nidulantes</taxon>
    </lineage>
</organism>
<dbReference type="PANTHER" id="PTHR46082">
    <property type="entry name" value="ATP/GTP-BINDING PROTEIN-RELATED"/>
    <property type="match status" value="1"/>
</dbReference>
<dbReference type="InterPro" id="IPR019734">
    <property type="entry name" value="TPR_rpt"/>
</dbReference>
<keyword evidence="2" id="KW-1185">Reference proteome</keyword>
<accession>A0ABR4K2E1</accession>
<dbReference type="Gene3D" id="1.25.40.10">
    <property type="entry name" value="Tetratricopeptide repeat domain"/>
    <property type="match status" value="2"/>
</dbReference>
<dbReference type="SMART" id="SM00028">
    <property type="entry name" value="TPR"/>
    <property type="match status" value="4"/>
</dbReference>
<reference evidence="1 2" key="1">
    <citation type="submission" date="2024-07" db="EMBL/GenBank/DDBJ databases">
        <title>Section-level genome sequencing and comparative genomics of Aspergillus sections Usti and Cavernicolus.</title>
        <authorList>
            <consortium name="Lawrence Berkeley National Laboratory"/>
            <person name="Nybo J.L."/>
            <person name="Vesth T.C."/>
            <person name="Theobald S."/>
            <person name="Frisvad J.C."/>
            <person name="Larsen T.O."/>
            <person name="Kjaerboelling I."/>
            <person name="Rothschild-Mancinelli K."/>
            <person name="Lyhne E.K."/>
            <person name="Kogle M.E."/>
            <person name="Barry K."/>
            <person name="Clum A."/>
            <person name="Na H."/>
            <person name="Ledsgaard L."/>
            <person name="Lin J."/>
            <person name="Lipzen A."/>
            <person name="Kuo A."/>
            <person name="Riley R."/>
            <person name="Mondo S."/>
            <person name="Labutti K."/>
            <person name="Haridas S."/>
            <person name="Pangalinan J."/>
            <person name="Salamov A.A."/>
            <person name="Simmons B.A."/>
            <person name="Magnuson J.K."/>
            <person name="Chen J."/>
            <person name="Drula E."/>
            <person name="Henrissat B."/>
            <person name="Wiebenga A."/>
            <person name="Lubbers R.J."/>
            <person name="Gomes A.C."/>
            <person name="Makela M.R."/>
            <person name="Stajich J."/>
            <person name="Grigoriev I.V."/>
            <person name="Mortensen U.H."/>
            <person name="De Vries R.P."/>
            <person name="Baker S.E."/>
            <person name="Andersen M.R."/>
        </authorList>
    </citation>
    <scope>NUCLEOTIDE SEQUENCE [LARGE SCALE GENOMIC DNA]</scope>
    <source>
        <strain evidence="1 2">CBS 123904</strain>
    </source>
</reference>
<name>A0ABR4K2E1_9EURO</name>
<evidence type="ECO:0000313" key="1">
    <source>
        <dbReference type="EMBL" id="KAL2846167.1"/>
    </source>
</evidence>
<gene>
    <name evidence="1" type="ORF">BJY01DRAFT_234667</name>
</gene>
<dbReference type="InterPro" id="IPR053137">
    <property type="entry name" value="NLR-like"/>
</dbReference>
<dbReference type="Proteomes" id="UP001610446">
    <property type="component" value="Unassembled WGS sequence"/>
</dbReference>
<dbReference type="EMBL" id="JBFXLU010000065">
    <property type="protein sequence ID" value="KAL2846167.1"/>
    <property type="molecule type" value="Genomic_DNA"/>
</dbReference>
<evidence type="ECO:0000313" key="2">
    <source>
        <dbReference type="Proteomes" id="UP001610446"/>
    </source>
</evidence>
<dbReference type="PANTHER" id="PTHR46082:SF6">
    <property type="entry name" value="AAA+ ATPASE DOMAIN-CONTAINING PROTEIN-RELATED"/>
    <property type="match status" value="1"/>
</dbReference>
<dbReference type="InterPro" id="IPR011990">
    <property type="entry name" value="TPR-like_helical_dom_sf"/>
</dbReference>
<dbReference type="SUPFAM" id="SSF48452">
    <property type="entry name" value="TPR-like"/>
    <property type="match status" value="3"/>
</dbReference>
<comment type="caution">
    <text evidence="1">The sequence shown here is derived from an EMBL/GenBank/DDBJ whole genome shotgun (WGS) entry which is preliminary data.</text>
</comment>
<sequence length="332" mass="37266">MAEFYPLRQIRYFFNQAIIRERKGQWDDSIEHLLTALRVCDRHLGPTHCQTHRAQTMLASNYRQKGRYEEAEKLDREALAGRQQILGEDHVDTIMSCKNLALDLKGQGRYDEAIELEEHTMEFVVKEQGEEGLDAMNCMNNLANTCAKAGRYEDAAELRGKVLKGRTRVLGPNHHLTIASQDLLGTDLRSLGQIEKAIQLQENAVDTARYSLSETHGITARCSIDLAATYEAEGTDKGIACAISVLEQAFWSFELRGGLEDTLLTVALKNNLAIAYAKHGRFKDARPLLLSCYEWNKAHLGLDDSTTQQASANLMWLLEQMGELVRGPAISN</sequence>
<protein>
    <recommendedName>
        <fullName evidence="3">Tetratricopeptide repeat-domain-containing protein</fullName>
    </recommendedName>
</protein>
<proteinExistence type="predicted"/>
<dbReference type="Pfam" id="PF13424">
    <property type="entry name" value="TPR_12"/>
    <property type="match status" value="2"/>
</dbReference>
<evidence type="ECO:0008006" key="3">
    <source>
        <dbReference type="Google" id="ProtNLM"/>
    </source>
</evidence>